<sequence>ATSAVGSATAKTINITSAGYYYFDGGIWQRFALGSGYTGSGSITLNGSSFERAALTGDITSGANSNTTTISDNAVTSAKILDGS</sequence>
<dbReference type="Proteomes" id="UP000236413">
    <property type="component" value="Unassembled WGS sequence"/>
</dbReference>
<dbReference type="AlphaFoldDB" id="A0A316W973"/>
<reference evidence="1 2" key="1">
    <citation type="submission" date="2018-04" db="EMBL/GenBank/DDBJ databases">
        <title>Chryseobacterium oncorhynchi 701B-08T from rainbow trout, and Chryseobacterium viscerum 687B-08T from diseased fish.</title>
        <authorList>
            <person name="Jeong J.-J."/>
            <person name="Lee Y.J."/>
            <person name="Pathiraja D."/>
            <person name="Park B."/>
            <person name="Choi I.-G."/>
            <person name="Kim K.D."/>
        </authorList>
    </citation>
    <scope>NUCLEOTIDE SEQUENCE [LARGE SCALE GENOMIC DNA]</scope>
    <source>
        <strain evidence="1 2">687B-08</strain>
    </source>
</reference>
<dbReference type="EMBL" id="PPEG02000058">
    <property type="protein sequence ID" value="PWN56946.1"/>
    <property type="molecule type" value="Genomic_DNA"/>
</dbReference>
<feature type="non-terminal residue" evidence="1">
    <location>
        <position position="1"/>
    </location>
</feature>
<gene>
    <name evidence="1" type="ORF">C1634_025795</name>
</gene>
<evidence type="ECO:0000313" key="2">
    <source>
        <dbReference type="Proteomes" id="UP000236413"/>
    </source>
</evidence>
<name>A0A316W973_9FLAO</name>
<evidence type="ECO:0000313" key="1">
    <source>
        <dbReference type="EMBL" id="PWN56946.1"/>
    </source>
</evidence>
<comment type="caution">
    <text evidence="1">The sequence shown here is derived from an EMBL/GenBank/DDBJ whole genome shotgun (WGS) entry which is preliminary data.</text>
</comment>
<feature type="non-terminal residue" evidence="1">
    <location>
        <position position="84"/>
    </location>
</feature>
<accession>A0A316W973</accession>
<protein>
    <submittedName>
        <fullName evidence="1">Uncharacterized protein</fullName>
    </submittedName>
</protein>
<proteinExistence type="predicted"/>
<organism evidence="1 2">
    <name type="scientific">Chryseobacterium viscerum</name>
    <dbReference type="NCBI Taxonomy" id="1037377"/>
    <lineage>
        <taxon>Bacteria</taxon>
        <taxon>Pseudomonadati</taxon>
        <taxon>Bacteroidota</taxon>
        <taxon>Flavobacteriia</taxon>
        <taxon>Flavobacteriales</taxon>
        <taxon>Weeksellaceae</taxon>
        <taxon>Chryseobacterium group</taxon>
        <taxon>Chryseobacterium</taxon>
    </lineage>
</organism>